<keyword evidence="2" id="KW-1185">Reference proteome</keyword>
<comment type="caution">
    <text evidence="1">The sequence shown here is derived from an EMBL/GenBank/DDBJ whole genome shotgun (WGS) entry which is preliminary data.</text>
</comment>
<gene>
    <name evidence="1" type="ORF">FHR90_000674</name>
</gene>
<sequence>MDVSHITLAIKLVSIKLLATKFMILVNKSKVSLHTIKLLCSLDAFLCGRVIADTFQAISKINKLKEHSLRAHDY</sequence>
<reference evidence="1 2" key="1">
    <citation type="submission" date="2020-08" db="EMBL/GenBank/DDBJ databases">
        <title>Genomic Encyclopedia of Type Strains, Phase III (KMG-III): the genomes of soil and plant-associated and newly described type strains.</title>
        <authorList>
            <person name="Whitman W."/>
        </authorList>
    </citation>
    <scope>NUCLEOTIDE SEQUENCE [LARGE SCALE GENOMIC DNA]</scope>
    <source>
        <strain evidence="1 2">CECT 8088</strain>
    </source>
</reference>
<dbReference type="EMBL" id="JACHXV010000002">
    <property type="protein sequence ID" value="MBB3172860.1"/>
    <property type="molecule type" value="Genomic_DNA"/>
</dbReference>
<organism evidence="1 2">
    <name type="scientific">Endobacter medicaginis</name>
    <dbReference type="NCBI Taxonomy" id="1181271"/>
    <lineage>
        <taxon>Bacteria</taxon>
        <taxon>Pseudomonadati</taxon>
        <taxon>Pseudomonadota</taxon>
        <taxon>Alphaproteobacteria</taxon>
        <taxon>Acetobacterales</taxon>
        <taxon>Acetobacteraceae</taxon>
        <taxon>Endobacter</taxon>
    </lineage>
</organism>
<protein>
    <submittedName>
        <fullName evidence="1">Uncharacterized protein</fullName>
    </submittedName>
</protein>
<accession>A0A839UXN0</accession>
<evidence type="ECO:0000313" key="1">
    <source>
        <dbReference type="EMBL" id="MBB3172860.1"/>
    </source>
</evidence>
<proteinExistence type="predicted"/>
<evidence type="ECO:0000313" key="2">
    <source>
        <dbReference type="Proteomes" id="UP000557688"/>
    </source>
</evidence>
<name>A0A839UXN0_9PROT</name>
<dbReference type="RefSeq" id="WP_183274749.1">
    <property type="nucleotide sequence ID" value="NZ_JABXXQ010000022.1"/>
</dbReference>
<dbReference type="Proteomes" id="UP000557688">
    <property type="component" value="Unassembled WGS sequence"/>
</dbReference>
<dbReference type="AlphaFoldDB" id="A0A839UXN0"/>